<organism evidence="1 2">
    <name type="scientific">Streblomastix strix</name>
    <dbReference type="NCBI Taxonomy" id="222440"/>
    <lineage>
        <taxon>Eukaryota</taxon>
        <taxon>Metamonada</taxon>
        <taxon>Preaxostyla</taxon>
        <taxon>Oxymonadida</taxon>
        <taxon>Streblomastigidae</taxon>
        <taxon>Streblomastix</taxon>
    </lineage>
</organism>
<accession>A0A5J4X116</accession>
<name>A0A5J4X116_9EUKA</name>
<dbReference type="EMBL" id="SNRW01000470">
    <property type="protein sequence ID" value="KAA6400954.1"/>
    <property type="molecule type" value="Genomic_DNA"/>
</dbReference>
<evidence type="ECO:0000313" key="1">
    <source>
        <dbReference type="EMBL" id="KAA6400954.1"/>
    </source>
</evidence>
<dbReference type="Proteomes" id="UP000324800">
    <property type="component" value="Unassembled WGS sequence"/>
</dbReference>
<sequence>MDELIQTIERASEETRLEIRRRVQMVSILTHEDKAKKAFACDKVSQIEQELQNFAIRAQMMIKAAKVSLIAGNALKRREVAVIPSCAKEALLTGDGIILQLDSESKATIAEELKSLMQISTQLTTCFQPIADDKRNKYNNSKCHS</sequence>
<proteinExistence type="predicted"/>
<reference evidence="1 2" key="1">
    <citation type="submission" date="2019-03" db="EMBL/GenBank/DDBJ databases">
        <title>Single cell metagenomics reveals metabolic interactions within the superorganism composed of flagellate Streblomastix strix and complex community of Bacteroidetes bacteria on its surface.</title>
        <authorList>
            <person name="Treitli S.C."/>
            <person name="Kolisko M."/>
            <person name="Husnik F."/>
            <person name="Keeling P."/>
            <person name="Hampl V."/>
        </authorList>
    </citation>
    <scope>NUCLEOTIDE SEQUENCE [LARGE SCALE GENOMIC DNA]</scope>
    <source>
        <strain evidence="1">ST1C</strain>
    </source>
</reference>
<gene>
    <name evidence="1" type="ORF">EZS28_003517</name>
</gene>
<evidence type="ECO:0000313" key="2">
    <source>
        <dbReference type="Proteomes" id="UP000324800"/>
    </source>
</evidence>
<dbReference type="AlphaFoldDB" id="A0A5J4X116"/>
<comment type="caution">
    <text evidence="1">The sequence shown here is derived from an EMBL/GenBank/DDBJ whole genome shotgun (WGS) entry which is preliminary data.</text>
</comment>
<protein>
    <submittedName>
        <fullName evidence="1">Uncharacterized protein</fullName>
    </submittedName>
</protein>